<gene>
    <name evidence="8" type="ORF">RIdsm_01548</name>
    <name evidence="7" type="ORF">XM52_28875</name>
</gene>
<dbReference type="GO" id="GO:0020037">
    <property type="term" value="F:heme binding"/>
    <property type="evidence" value="ECO:0007669"/>
    <property type="project" value="InterPro"/>
</dbReference>
<dbReference type="Proteomes" id="UP000051401">
    <property type="component" value="Unassembled WGS sequence"/>
</dbReference>
<evidence type="ECO:0000256" key="3">
    <source>
        <dbReference type="ARBA" id="ARBA00023004"/>
    </source>
</evidence>
<reference evidence="8 10" key="2">
    <citation type="submission" date="2018-08" db="EMBL/GenBank/DDBJ databases">
        <title>Genetic Globetrotter - A new plasmid hitch-hiking vast phylogenetic and geographic distances.</title>
        <authorList>
            <person name="Vollmers J."/>
            <person name="Petersen J."/>
        </authorList>
    </citation>
    <scope>NUCLEOTIDE SEQUENCE [LARGE SCALE GENOMIC DNA]</scope>
    <source>
        <strain evidence="8 10">DSM 26383</strain>
    </source>
</reference>
<feature type="signal peptide" evidence="5">
    <location>
        <begin position="1"/>
        <end position="20"/>
    </location>
</feature>
<reference evidence="7 9" key="1">
    <citation type="submission" date="2015-04" db="EMBL/GenBank/DDBJ databases">
        <title>The draft genome sequence of Roseovarius indicus B108T.</title>
        <authorList>
            <person name="Li G."/>
            <person name="Lai Q."/>
            <person name="Shao Z."/>
            <person name="Yan P."/>
        </authorList>
    </citation>
    <scope>NUCLEOTIDE SEQUENCE [LARGE SCALE GENOMIC DNA]</scope>
    <source>
        <strain evidence="7 9">B108</strain>
    </source>
</reference>
<dbReference type="Pfam" id="PF00034">
    <property type="entry name" value="Cytochrom_C"/>
    <property type="match status" value="1"/>
</dbReference>
<evidence type="ECO:0000256" key="4">
    <source>
        <dbReference type="PROSITE-ProRule" id="PRU00433"/>
    </source>
</evidence>
<dbReference type="RefSeq" id="WP_057822039.1">
    <property type="nucleotide sequence ID" value="NZ_CP031598.1"/>
</dbReference>
<feature type="domain" description="Cytochrome c" evidence="6">
    <location>
        <begin position="49"/>
        <end position="135"/>
    </location>
</feature>
<dbReference type="EMBL" id="CP031598">
    <property type="protein sequence ID" value="QEW25759.1"/>
    <property type="molecule type" value="Genomic_DNA"/>
</dbReference>
<dbReference type="PATRIC" id="fig|540747.5.peg.5500"/>
<evidence type="ECO:0000256" key="2">
    <source>
        <dbReference type="ARBA" id="ARBA00022723"/>
    </source>
</evidence>
<dbReference type="GO" id="GO:0009055">
    <property type="term" value="F:electron transfer activity"/>
    <property type="evidence" value="ECO:0007669"/>
    <property type="project" value="InterPro"/>
</dbReference>
<dbReference type="Gene3D" id="1.10.760.10">
    <property type="entry name" value="Cytochrome c-like domain"/>
    <property type="match status" value="1"/>
</dbReference>
<dbReference type="EMBL" id="LAXI01000064">
    <property type="protein sequence ID" value="KRS10996.1"/>
    <property type="molecule type" value="Genomic_DNA"/>
</dbReference>
<dbReference type="InterPro" id="IPR009056">
    <property type="entry name" value="Cyt_c-like_dom"/>
</dbReference>
<evidence type="ECO:0000313" key="7">
    <source>
        <dbReference type="EMBL" id="KRS10996.1"/>
    </source>
</evidence>
<dbReference type="PROSITE" id="PS51007">
    <property type="entry name" value="CYTC"/>
    <property type="match status" value="1"/>
</dbReference>
<keyword evidence="3 4" id="KW-0408">Iron</keyword>
<sequence>MNKTLMIGALAAAFAGVAYYVTQTGQSDPGAPAQGDAMVAVSLPEELSQRAQMGEKAFDAVCAACHGQNAAGKMGNGPPLIHKIYEPSHHGDMAFHMAVQNGVRAHHWRFGNMPAQEGLTRADVEAIIAYVRAVQKVNGIN</sequence>
<evidence type="ECO:0000313" key="9">
    <source>
        <dbReference type="Proteomes" id="UP000051401"/>
    </source>
</evidence>
<organism evidence="7 9">
    <name type="scientific">Roseovarius indicus</name>
    <dbReference type="NCBI Taxonomy" id="540747"/>
    <lineage>
        <taxon>Bacteria</taxon>
        <taxon>Pseudomonadati</taxon>
        <taxon>Pseudomonadota</taxon>
        <taxon>Alphaproteobacteria</taxon>
        <taxon>Rhodobacterales</taxon>
        <taxon>Roseobacteraceae</taxon>
        <taxon>Roseovarius</taxon>
    </lineage>
</organism>
<feature type="chain" id="PRO_5010437240" evidence="5">
    <location>
        <begin position="21"/>
        <end position="141"/>
    </location>
</feature>
<keyword evidence="1 4" id="KW-0349">Heme</keyword>
<dbReference type="Proteomes" id="UP000325785">
    <property type="component" value="Chromosome"/>
</dbReference>
<proteinExistence type="predicted"/>
<evidence type="ECO:0000256" key="5">
    <source>
        <dbReference type="SAM" id="SignalP"/>
    </source>
</evidence>
<evidence type="ECO:0000256" key="1">
    <source>
        <dbReference type="ARBA" id="ARBA00022617"/>
    </source>
</evidence>
<dbReference type="InterPro" id="IPR036909">
    <property type="entry name" value="Cyt_c-like_dom_sf"/>
</dbReference>
<dbReference type="KEGG" id="rid:RIdsm_01548"/>
<protein>
    <submittedName>
        <fullName evidence="7 8">Cytochrome C</fullName>
    </submittedName>
</protein>
<dbReference type="AlphaFoldDB" id="A0A0T5NPV5"/>
<keyword evidence="9" id="KW-1185">Reference proteome</keyword>
<evidence type="ECO:0000259" key="6">
    <source>
        <dbReference type="PROSITE" id="PS51007"/>
    </source>
</evidence>
<accession>A0A0T5NPV5</accession>
<dbReference type="SUPFAM" id="SSF46626">
    <property type="entry name" value="Cytochrome c"/>
    <property type="match status" value="1"/>
</dbReference>
<dbReference type="PANTHER" id="PTHR35008">
    <property type="entry name" value="BLL4482 PROTEIN-RELATED"/>
    <property type="match status" value="1"/>
</dbReference>
<evidence type="ECO:0000313" key="8">
    <source>
        <dbReference type="EMBL" id="QEW25759.1"/>
    </source>
</evidence>
<dbReference type="InterPro" id="IPR051459">
    <property type="entry name" value="Cytochrome_c-type_DH"/>
</dbReference>
<dbReference type="OrthoDB" id="7854060at2"/>
<keyword evidence="2 4" id="KW-0479">Metal-binding</keyword>
<dbReference type="PANTHER" id="PTHR35008:SF8">
    <property type="entry name" value="ALCOHOL DEHYDROGENASE CYTOCHROME C SUBUNIT"/>
    <property type="match status" value="1"/>
</dbReference>
<keyword evidence="5" id="KW-0732">Signal</keyword>
<name>A0A0T5NPV5_9RHOB</name>
<evidence type="ECO:0000313" key="10">
    <source>
        <dbReference type="Proteomes" id="UP000325785"/>
    </source>
</evidence>
<dbReference type="STRING" id="540747.SAMN04488031_1422"/>
<dbReference type="GO" id="GO:0046872">
    <property type="term" value="F:metal ion binding"/>
    <property type="evidence" value="ECO:0007669"/>
    <property type="project" value="UniProtKB-KW"/>
</dbReference>